<evidence type="ECO:0000313" key="11">
    <source>
        <dbReference type="Proteomes" id="UP000191820"/>
    </source>
</evidence>
<sequence length="196" mass="22087">MVWKNNVFRMLTIVALLLLSKGLMAQTHYITDDVFIYIHGGPGTQYRILGSIEAGQTITLLNETQNEYSKIRDHKNREGWVKSDLIETGTSLRNRLPLLEAELAKTKTTLSQLDQSSESVAQELTSANNQIASLQSELSRVTNERDSSNQQLQSIKDNAQSKMWQQGAMIAGLGALIGIILVYLPRPQRKQKSRWM</sequence>
<keyword evidence="5 7" id="KW-0472">Membrane</keyword>
<dbReference type="NCBIfam" id="TIGR04211">
    <property type="entry name" value="SH3_and_anchor"/>
    <property type="match status" value="1"/>
</dbReference>
<evidence type="ECO:0000256" key="7">
    <source>
        <dbReference type="SAM" id="Phobius"/>
    </source>
</evidence>
<feature type="coiled-coil region" evidence="6">
    <location>
        <begin position="117"/>
        <end position="158"/>
    </location>
</feature>
<evidence type="ECO:0000313" key="10">
    <source>
        <dbReference type="EMBL" id="ARD21080.1"/>
    </source>
</evidence>
<dbReference type="EMBL" id="CP020472">
    <property type="protein sequence ID" value="ARD21080.1"/>
    <property type="molecule type" value="Genomic_DNA"/>
</dbReference>
<keyword evidence="4 7" id="KW-1133">Transmembrane helix</keyword>
<proteinExistence type="predicted"/>
<evidence type="ECO:0000256" key="5">
    <source>
        <dbReference type="ARBA" id="ARBA00023136"/>
    </source>
</evidence>
<dbReference type="InterPro" id="IPR016476">
    <property type="entry name" value="SH3_dom_pro"/>
</dbReference>
<feature type="chain" id="PRO_5046923258" evidence="8">
    <location>
        <begin position="26"/>
        <end position="196"/>
    </location>
</feature>
<comment type="subcellular location">
    <subcellularLocation>
        <location evidence="1">Membrane</location>
        <topology evidence="1">Single-pass membrane protein</topology>
    </subcellularLocation>
</comment>
<feature type="transmembrane region" description="Helical" evidence="7">
    <location>
        <begin position="163"/>
        <end position="184"/>
    </location>
</feature>
<keyword evidence="2 7" id="KW-0812">Transmembrane</keyword>
<feature type="domain" description="SH3b" evidence="9">
    <location>
        <begin position="25"/>
        <end position="90"/>
    </location>
</feature>
<dbReference type="PROSITE" id="PS51781">
    <property type="entry name" value="SH3B"/>
    <property type="match status" value="1"/>
</dbReference>
<protein>
    <submittedName>
        <fullName evidence="10">Peptide-binding protein</fullName>
    </submittedName>
</protein>
<keyword evidence="11" id="KW-1185">Reference proteome</keyword>
<evidence type="ECO:0000256" key="8">
    <source>
        <dbReference type="SAM" id="SignalP"/>
    </source>
</evidence>
<keyword evidence="6" id="KW-0175">Coiled coil</keyword>
<evidence type="ECO:0000256" key="4">
    <source>
        <dbReference type="ARBA" id="ARBA00022989"/>
    </source>
</evidence>
<gene>
    <name evidence="10" type="ORF">SJ2017_0744</name>
</gene>
<evidence type="ECO:0000256" key="1">
    <source>
        <dbReference type="ARBA" id="ARBA00004167"/>
    </source>
</evidence>
<dbReference type="Proteomes" id="UP000191820">
    <property type="component" value="Chromosome"/>
</dbReference>
<evidence type="ECO:0000256" key="2">
    <source>
        <dbReference type="ARBA" id="ARBA00022692"/>
    </source>
</evidence>
<reference evidence="10 11" key="1">
    <citation type="submission" date="2017-03" db="EMBL/GenBank/DDBJ databases">
        <title>Genome sequencing of Shewanella japonica KCTC 22435.</title>
        <authorList>
            <person name="Kim K.M."/>
        </authorList>
    </citation>
    <scope>NUCLEOTIDE SEQUENCE [LARGE SCALE GENOMIC DNA]</scope>
    <source>
        <strain evidence="10 11">KCTC 22435</strain>
    </source>
</reference>
<keyword evidence="3 8" id="KW-0732">Signal</keyword>
<dbReference type="Pfam" id="PF08239">
    <property type="entry name" value="SH3_3"/>
    <property type="match status" value="1"/>
</dbReference>
<evidence type="ECO:0000259" key="9">
    <source>
        <dbReference type="PROSITE" id="PS51781"/>
    </source>
</evidence>
<accession>A0ABM6JG45</accession>
<evidence type="ECO:0000256" key="6">
    <source>
        <dbReference type="SAM" id="Coils"/>
    </source>
</evidence>
<dbReference type="InterPro" id="IPR003646">
    <property type="entry name" value="SH3-like_bac-type"/>
</dbReference>
<dbReference type="SMART" id="SM00287">
    <property type="entry name" value="SH3b"/>
    <property type="match status" value="1"/>
</dbReference>
<evidence type="ECO:0000256" key="3">
    <source>
        <dbReference type="ARBA" id="ARBA00022729"/>
    </source>
</evidence>
<name>A0ABM6JG45_9GAMM</name>
<dbReference type="PIRSF" id="PIRSF006158">
    <property type="entry name" value="UCP006158_SH3"/>
    <property type="match status" value="1"/>
</dbReference>
<dbReference type="Gene3D" id="2.30.30.40">
    <property type="entry name" value="SH3 Domains"/>
    <property type="match status" value="1"/>
</dbReference>
<feature type="signal peptide" evidence="8">
    <location>
        <begin position="1"/>
        <end position="25"/>
    </location>
</feature>
<organism evidence="10 11">
    <name type="scientific">Shewanella japonica</name>
    <dbReference type="NCBI Taxonomy" id="93973"/>
    <lineage>
        <taxon>Bacteria</taxon>
        <taxon>Pseudomonadati</taxon>
        <taxon>Pseudomonadota</taxon>
        <taxon>Gammaproteobacteria</taxon>
        <taxon>Alteromonadales</taxon>
        <taxon>Shewanellaceae</taxon>
        <taxon>Shewanella</taxon>
    </lineage>
</organism>